<feature type="domain" description="NLE" evidence="6">
    <location>
        <begin position="14"/>
        <end position="75"/>
    </location>
</feature>
<sequence>MDSQSDKQIASAEIHAELVNGTKEEYELEDSSFMLPTSIDRAGLSRMINDMLQLETPVVFDILFNDEPLRTTLAEKLEQLKVQSETTIKLVYILAVTEPETEEIDSLNDWISGISYTPHLAHFATSCFDGTIALYTAEGFLKIAEYTTPSKSASAIALHSASDLGSTAQLVVGHVNGLMEVYSIDTGAKKPMPQLVASSQSDSDFITAVDIDPAGHWIASAGHGNIIYVYNNVAILETIKNTSTDDGKRKKRQIEDISLEPVIMFSKHKKPITSLKFVQLQEKGDVILLSASVDGQIAIWDVRSDTPLAIYACGRAITCLDMDTNCSDLYTGHEEGTVAIWELRVKSTGAPPKNFDDIANSTLTRKMSTCMFERSATAIRANTTHTNLFAAVALDGTAALLDKRFVKIPLQTATFKDHDGSDRCTGTCWVSTHELICATAAGKLHQIRFKELM</sequence>
<name>A0A9W5T9Y8_BABOV</name>
<comment type="subcellular location">
    <subcellularLocation>
        <location evidence="1">Nucleus</location>
        <location evidence="1">Nucleolus</location>
    </subcellularLocation>
</comment>
<keyword evidence="8" id="KW-1185">Reference proteome</keyword>
<dbReference type="GO" id="GO:0005730">
    <property type="term" value="C:nucleolus"/>
    <property type="evidence" value="ECO:0007669"/>
    <property type="project" value="UniProtKB-SubCell"/>
</dbReference>
<evidence type="ECO:0000256" key="3">
    <source>
        <dbReference type="ARBA" id="ARBA00022737"/>
    </source>
</evidence>
<dbReference type="EMBL" id="BLIY01000006">
    <property type="protein sequence ID" value="GFE53496.1"/>
    <property type="molecule type" value="Genomic_DNA"/>
</dbReference>
<reference evidence="7" key="1">
    <citation type="submission" date="2019-12" db="EMBL/GenBank/DDBJ databases">
        <title>Genome sequence of Babesia ovis.</title>
        <authorList>
            <person name="Yamagishi J."/>
            <person name="Sevinc F."/>
            <person name="Xuan X."/>
        </authorList>
    </citation>
    <scope>NUCLEOTIDE SEQUENCE</scope>
    <source>
        <strain evidence="7">Selcuk</strain>
    </source>
</reference>
<dbReference type="InterPro" id="IPR036322">
    <property type="entry name" value="WD40_repeat_dom_sf"/>
</dbReference>
<evidence type="ECO:0000256" key="4">
    <source>
        <dbReference type="ARBA" id="ARBA00023242"/>
    </source>
</evidence>
<dbReference type="Pfam" id="PF00400">
    <property type="entry name" value="WD40"/>
    <property type="match status" value="2"/>
</dbReference>
<evidence type="ECO:0000313" key="8">
    <source>
        <dbReference type="Proteomes" id="UP001057455"/>
    </source>
</evidence>
<dbReference type="InterPro" id="IPR001680">
    <property type="entry name" value="WD40_rpt"/>
</dbReference>
<comment type="caution">
    <text evidence="7">The sequence shown here is derived from an EMBL/GenBank/DDBJ whole genome shotgun (WGS) entry which is preliminary data.</text>
</comment>
<dbReference type="AlphaFoldDB" id="A0A9W5T9Y8"/>
<dbReference type="InterPro" id="IPR015943">
    <property type="entry name" value="WD40/YVTN_repeat-like_dom_sf"/>
</dbReference>
<evidence type="ECO:0000256" key="5">
    <source>
        <dbReference type="PROSITE-ProRule" id="PRU00221"/>
    </source>
</evidence>
<dbReference type="PANTHER" id="PTHR19855:SF11">
    <property type="entry name" value="RIBOSOME BIOGENESIS PROTEIN WDR12"/>
    <property type="match status" value="1"/>
</dbReference>
<organism evidence="7 8">
    <name type="scientific">Babesia ovis</name>
    <dbReference type="NCBI Taxonomy" id="5869"/>
    <lineage>
        <taxon>Eukaryota</taxon>
        <taxon>Sar</taxon>
        <taxon>Alveolata</taxon>
        <taxon>Apicomplexa</taxon>
        <taxon>Aconoidasida</taxon>
        <taxon>Piroplasmida</taxon>
        <taxon>Babesiidae</taxon>
        <taxon>Babesia</taxon>
    </lineage>
</organism>
<proteinExistence type="predicted"/>
<evidence type="ECO:0000256" key="2">
    <source>
        <dbReference type="ARBA" id="ARBA00022574"/>
    </source>
</evidence>
<evidence type="ECO:0000256" key="1">
    <source>
        <dbReference type="ARBA" id="ARBA00004604"/>
    </source>
</evidence>
<evidence type="ECO:0000313" key="7">
    <source>
        <dbReference type="EMBL" id="GFE53496.1"/>
    </source>
</evidence>
<keyword evidence="2 5" id="KW-0853">WD repeat</keyword>
<evidence type="ECO:0000259" key="6">
    <source>
        <dbReference type="Pfam" id="PF08154"/>
    </source>
</evidence>
<keyword evidence="3" id="KW-0677">Repeat</keyword>
<dbReference type="PROSITE" id="PS00678">
    <property type="entry name" value="WD_REPEATS_1"/>
    <property type="match status" value="1"/>
</dbReference>
<dbReference type="InterPro" id="IPR019775">
    <property type="entry name" value="WD40_repeat_CS"/>
</dbReference>
<gene>
    <name evidence="7" type="ORF">BaOVIS_009000</name>
</gene>
<dbReference type="PANTHER" id="PTHR19855">
    <property type="entry name" value="WD40 REPEAT PROTEIN 12, 37"/>
    <property type="match status" value="1"/>
</dbReference>
<accession>A0A9W5T9Y8</accession>
<keyword evidence="4" id="KW-0539">Nucleus</keyword>
<feature type="repeat" description="WD" evidence="5">
    <location>
        <begin position="265"/>
        <end position="310"/>
    </location>
</feature>
<dbReference type="InterPro" id="IPR012972">
    <property type="entry name" value="NLE"/>
</dbReference>
<dbReference type="SMART" id="SM00320">
    <property type="entry name" value="WD40"/>
    <property type="match status" value="5"/>
</dbReference>
<dbReference type="Pfam" id="PF08154">
    <property type="entry name" value="NLE"/>
    <property type="match status" value="1"/>
</dbReference>
<dbReference type="SUPFAM" id="SSF50978">
    <property type="entry name" value="WD40 repeat-like"/>
    <property type="match status" value="1"/>
</dbReference>
<dbReference type="Gene3D" id="2.130.10.10">
    <property type="entry name" value="YVTN repeat-like/Quinoprotein amine dehydrogenase"/>
    <property type="match status" value="2"/>
</dbReference>
<dbReference type="PROSITE" id="PS50082">
    <property type="entry name" value="WD_REPEATS_2"/>
    <property type="match status" value="1"/>
</dbReference>
<dbReference type="Proteomes" id="UP001057455">
    <property type="component" value="Unassembled WGS sequence"/>
</dbReference>
<dbReference type="OrthoDB" id="10261640at2759"/>
<protein>
    <submittedName>
        <fullName evidence="7">Microtubule-associated protein ytm1</fullName>
    </submittedName>
</protein>